<dbReference type="InterPro" id="IPR041413">
    <property type="entry name" value="MLTR_LBD"/>
</dbReference>
<accession>A0A7D4A7K5</accession>
<dbReference type="Gene3D" id="1.10.260.40">
    <property type="entry name" value="lambda repressor-like DNA-binding domains"/>
    <property type="match status" value="1"/>
</dbReference>
<dbReference type="Pfam" id="PF13560">
    <property type="entry name" value="HTH_31"/>
    <property type="match status" value="1"/>
</dbReference>
<evidence type="ECO:0000259" key="1">
    <source>
        <dbReference type="PROSITE" id="PS50943"/>
    </source>
</evidence>
<dbReference type="Pfam" id="PF17765">
    <property type="entry name" value="MLTR_LBD"/>
    <property type="match status" value="1"/>
</dbReference>
<dbReference type="SMART" id="SM00530">
    <property type="entry name" value="HTH_XRE"/>
    <property type="match status" value="1"/>
</dbReference>
<protein>
    <submittedName>
        <fullName evidence="2">XRE family transcriptional regulator</fullName>
    </submittedName>
</protein>
<organism evidence="2 3">
    <name type="scientific">Actinomadura verrucosospora</name>
    <dbReference type="NCBI Taxonomy" id="46165"/>
    <lineage>
        <taxon>Bacteria</taxon>
        <taxon>Bacillati</taxon>
        <taxon>Actinomycetota</taxon>
        <taxon>Actinomycetes</taxon>
        <taxon>Streptosporangiales</taxon>
        <taxon>Thermomonosporaceae</taxon>
        <taxon>Actinomadura</taxon>
    </lineage>
</organism>
<feature type="domain" description="HTH cro/C1-type" evidence="1">
    <location>
        <begin position="35"/>
        <end position="82"/>
    </location>
</feature>
<dbReference type="RefSeq" id="WP_173097081.1">
    <property type="nucleotide sequence ID" value="NZ_CP053892.1"/>
</dbReference>
<dbReference type="Proteomes" id="UP000501240">
    <property type="component" value="Chromosome"/>
</dbReference>
<dbReference type="EMBL" id="CP053892">
    <property type="protein sequence ID" value="QKG23067.1"/>
    <property type="molecule type" value="Genomic_DNA"/>
</dbReference>
<dbReference type="InterPro" id="IPR001387">
    <property type="entry name" value="Cro/C1-type_HTH"/>
</dbReference>
<dbReference type="SUPFAM" id="SSF47413">
    <property type="entry name" value="lambda repressor-like DNA-binding domains"/>
    <property type="match status" value="1"/>
</dbReference>
<proteinExistence type="predicted"/>
<evidence type="ECO:0000313" key="3">
    <source>
        <dbReference type="Proteomes" id="UP000501240"/>
    </source>
</evidence>
<dbReference type="GO" id="GO:0003677">
    <property type="term" value="F:DNA binding"/>
    <property type="evidence" value="ECO:0007669"/>
    <property type="project" value="InterPro"/>
</dbReference>
<dbReference type="Gene3D" id="3.30.450.180">
    <property type="match status" value="1"/>
</dbReference>
<reference evidence="2 3" key="1">
    <citation type="submission" date="2020-05" db="EMBL/GenBank/DDBJ databases">
        <title>Actinomadura verrucosospora NRRL-B18236 (PFL_A860) Genome sequencing and assembly.</title>
        <authorList>
            <person name="Samborskyy M."/>
        </authorList>
    </citation>
    <scope>NUCLEOTIDE SEQUENCE [LARGE SCALE GENOMIC DNA]</scope>
    <source>
        <strain evidence="2 3">NRRL:B18236</strain>
    </source>
</reference>
<dbReference type="AlphaFoldDB" id="A0A7D4A7K5"/>
<name>A0A7D4A7K5_ACTVE</name>
<sequence>MGDRDELGAFLRMRRARITPQSVGLPTGSRRRVPGLRREELAHLAGVSVEYYQRLEQGRATRPSDAVLDAIARVLGLTDIERAHLDALARPPRRAAPGAAAAGAPPELRRMLDLMDRVPALVIDDMFGVPAANPLAARLFADGLAAGPGTPNLARYLFLDPGARDFYVEWDEVAAATAGQLRLSAGRHPRDRGLAALVEELAAGSAEFRALWDVGGVEQRSSGAKTLRHPSVGVLRLHYRHFLALDDPRRRLVAFVPEEGSATEAALQLLGAWTTGAPAAS</sequence>
<evidence type="ECO:0000313" key="2">
    <source>
        <dbReference type="EMBL" id="QKG23067.1"/>
    </source>
</evidence>
<keyword evidence="3" id="KW-1185">Reference proteome</keyword>
<dbReference type="PANTHER" id="PTHR35010:SF2">
    <property type="entry name" value="BLL4672 PROTEIN"/>
    <property type="match status" value="1"/>
</dbReference>
<dbReference type="PROSITE" id="PS50943">
    <property type="entry name" value="HTH_CROC1"/>
    <property type="match status" value="1"/>
</dbReference>
<dbReference type="CDD" id="cd00093">
    <property type="entry name" value="HTH_XRE"/>
    <property type="match status" value="1"/>
</dbReference>
<dbReference type="InterPro" id="IPR010982">
    <property type="entry name" value="Lambda_DNA-bd_dom_sf"/>
</dbReference>
<dbReference type="PANTHER" id="PTHR35010">
    <property type="entry name" value="BLL4672 PROTEIN-RELATED"/>
    <property type="match status" value="1"/>
</dbReference>
<gene>
    <name evidence="2" type="ORF">ACTIVE_4708</name>
</gene>